<accession>A0AAU8T450</accession>
<evidence type="ECO:0008006" key="3">
    <source>
        <dbReference type="Google" id="ProtNLM"/>
    </source>
</evidence>
<dbReference type="Proteomes" id="UP000032614">
    <property type="component" value="Chromosome 1"/>
</dbReference>
<dbReference type="EMBL" id="CP010026">
    <property type="protein sequence ID" value="AJZ60657.1"/>
    <property type="molecule type" value="Genomic_DNA"/>
</dbReference>
<proteinExistence type="predicted"/>
<protein>
    <recommendedName>
        <fullName evidence="3">LysR family transcriptional regulator</fullName>
    </recommendedName>
</protein>
<dbReference type="KEGG" id="bfn:OI25_3646"/>
<evidence type="ECO:0000313" key="1">
    <source>
        <dbReference type="EMBL" id="AJZ60657.1"/>
    </source>
</evidence>
<sequence length="34" mass="4281">MELKRIRDWLYFVMLVRAGRHCTRTREQLTHAHR</sequence>
<name>A0AAU8T450_9BURK</name>
<dbReference type="AlphaFoldDB" id="A0AAU8T450"/>
<gene>
    <name evidence="1" type="ORF">OI25_3646</name>
</gene>
<organism evidence="1 2">
    <name type="scientific">Paraburkholderia fungorum</name>
    <dbReference type="NCBI Taxonomy" id="134537"/>
    <lineage>
        <taxon>Bacteria</taxon>
        <taxon>Pseudomonadati</taxon>
        <taxon>Pseudomonadota</taxon>
        <taxon>Betaproteobacteria</taxon>
        <taxon>Burkholderiales</taxon>
        <taxon>Burkholderiaceae</taxon>
        <taxon>Paraburkholderia</taxon>
    </lineage>
</organism>
<evidence type="ECO:0000313" key="2">
    <source>
        <dbReference type="Proteomes" id="UP000032614"/>
    </source>
</evidence>
<reference evidence="1 2" key="1">
    <citation type="journal article" date="2015" name="Genome Announc.">
        <title>Complete genome sequences for 59 burkholderia isolates, both pathogenic and near neighbor.</title>
        <authorList>
            <person name="Johnson S.L."/>
            <person name="Bishop-Lilly K.A."/>
            <person name="Ladner J.T."/>
            <person name="Daligault H.E."/>
            <person name="Davenport K.W."/>
            <person name="Jaissle J."/>
            <person name="Frey K.G."/>
            <person name="Koroleva G.I."/>
            <person name="Bruce D.C."/>
            <person name="Coyne S.R."/>
            <person name="Broomall S.M."/>
            <person name="Li P.E."/>
            <person name="Teshima H."/>
            <person name="Gibbons H.S."/>
            <person name="Palacios G.F."/>
            <person name="Rosenzweig C.N."/>
            <person name="Redden C.L."/>
            <person name="Xu Y."/>
            <person name="Minogue T.D."/>
            <person name="Chain P.S."/>
        </authorList>
    </citation>
    <scope>NUCLEOTIDE SEQUENCE [LARGE SCALE GENOMIC DNA]</scope>
    <source>
        <strain evidence="1 2">ATCC BAA-463</strain>
    </source>
</reference>